<evidence type="ECO:0000313" key="6">
    <source>
        <dbReference type="Proteomes" id="UP000781932"/>
    </source>
</evidence>
<dbReference type="GO" id="GO:0005886">
    <property type="term" value="C:plasma membrane"/>
    <property type="evidence" value="ECO:0007669"/>
    <property type="project" value="InterPro"/>
</dbReference>
<dbReference type="Gene3D" id="3.90.1300.10">
    <property type="entry name" value="Amidase signature (AS) domain"/>
    <property type="match status" value="1"/>
</dbReference>
<protein>
    <recommendedName>
        <fullName evidence="7">Amidase domain-containing protein</fullName>
    </recommendedName>
</protein>
<dbReference type="SUPFAM" id="SSF75304">
    <property type="entry name" value="Amidase signature (AS) enzymes"/>
    <property type="match status" value="1"/>
</dbReference>
<evidence type="ECO:0000256" key="2">
    <source>
        <dbReference type="SAM" id="SignalP"/>
    </source>
</evidence>
<dbReference type="OrthoDB" id="5419460at2759"/>
<name>A0A9P6IAS2_9PEZI</name>
<sequence>MVSRVVATLLVSANLLTAGNCLRESTNHDPAPYINPSSTFQLEKATYFIPESPVARLEFPAHIRVINLQAGASQSLLTVFTTNTATIDSEALQSWSNQYANLDDVWTPAFLDTVALKAPANSTLTPDGYDWLAEQGVKQLLHPTDLQSTAAPQSNIIRLPAEEIPQDLNPGPYVMDIQNHQITFREVYRMYEDQLQAFTQGVVPLAGSTAFSAVSFHDSSTQALLVPVPSRLYSLHDTRPLAGLRMAVKDLFDVEGIKTAGGSRVYLEMYPARNKSAVAVTKLLELGAVAVGKTKTSQFAFGTEPWKWQDFKYPWNPRGDGWLDVAFSSSGSGAAIAGYDWIDFAMGSDTGGSVRMPAALGGSYGIRPTHNGMSLTGALPLANPFDTAGIFARDPKLFAGISRHWYADGPSQADKTFTSFPKKLLYPVDYLPLANPDAQAAFDSFIETLEQEFDMQKQTINLTATFAESDKPYIANAAKEMGGAFNTIVMWDSWTDLGKELVSRWNATYPDAGFPPFDNETRSNYARARTSTQEIYDEAVKRKADFREYAEDAFMRPSDETCSESIMVLESGAGGLPSYREEFLNRQPGAGFLYMTDPKEWLTPLVISPLMSAPQISVPIGQVTYQSSISLQTEYLPVVIDFMAHNGCDGIPPSNTPVLQPSQRITSQTSSSYSSSNQTPATMAKQAGLGLASIVFLSGSIVLLLFVILSAVRDAAPLNNTYFLQADTTGITGARQGLTRWTYFYYCGDQNNDCWGPWPAPAFGWAWGENADNVPSGLAGGQGGGTTSTEFYYLWRFGWVMYLIALFFMALAWFASFLACCGRLGSAIAFLVSGAALFFLTIAVSLMTATFVKARNAFLSAGREATIGTYAFGFSWGAWAALLIATVLFCIGIRGEKGGYKGPSRFSRKRSVRSRRSFDVGSSRRVKDDYA</sequence>
<accession>A0A9P6IAS2</accession>
<dbReference type="EMBL" id="JAATWM020000023">
    <property type="protein sequence ID" value="KAF9875200.1"/>
    <property type="molecule type" value="Genomic_DNA"/>
</dbReference>
<feature type="signal peptide" evidence="2">
    <location>
        <begin position="1"/>
        <end position="21"/>
    </location>
</feature>
<dbReference type="GO" id="GO:0030866">
    <property type="term" value="P:cortical actin cytoskeleton organization"/>
    <property type="evidence" value="ECO:0007669"/>
    <property type="project" value="TreeGrafter"/>
</dbReference>
<evidence type="ECO:0000313" key="5">
    <source>
        <dbReference type="EMBL" id="KAF9875200.1"/>
    </source>
</evidence>
<feature type="domain" description="Scytalone dehydratase-like protein Arp1 N-terminal" evidence="4">
    <location>
        <begin position="75"/>
        <end position="189"/>
    </location>
</feature>
<evidence type="ECO:0008006" key="7">
    <source>
        <dbReference type="Google" id="ProtNLM"/>
    </source>
</evidence>
<dbReference type="RefSeq" id="XP_038744661.1">
    <property type="nucleotide sequence ID" value="XM_038890183.1"/>
</dbReference>
<keyword evidence="2" id="KW-0732">Signal</keyword>
<feature type="domain" description="Amidase" evidence="3">
    <location>
        <begin position="236"/>
        <end position="623"/>
    </location>
</feature>
<organism evidence="5 6">
    <name type="scientific">Colletotrichum karsti</name>
    <dbReference type="NCBI Taxonomy" id="1095194"/>
    <lineage>
        <taxon>Eukaryota</taxon>
        <taxon>Fungi</taxon>
        <taxon>Dikarya</taxon>
        <taxon>Ascomycota</taxon>
        <taxon>Pezizomycotina</taxon>
        <taxon>Sordariomycetes</taxon>
        <taxon>Hypocreomycetidae</taxon>
        <taxon>Glomerellales</taxon>
        <taxon>Glomerellaceae</taxon>
        <taxon>Colletotrichum</taxon>
        <taxon>Colletotrichum boninense species complex</taxon>
    </lineage>
</organism>
<evidence type="ECO:0000259" key="4">
    <source>
        <dbReference type="Pfam" id="PF26053"/>
    </source>
</evidence>
<reference evidence="5" key="2">
    <citation type="submission" date="2020-11" db="EMBL/GenBank/DDBJ databases">
        <title>Whole genome sequencing of Colletotrichum sp.</title>
        <authorList>
            <person name="Li H."/>
        </authorList>
    </citation>
    <scope>NUCLEOTIDE SEQUENCE</scope>
    <source>
        <strain evidence="5">CkLH20</strain>
    </source>
</reference>
<dbReference type="GO" id="GO:0045121">
    <property type="term" value="C:membrane raft"/>
    <property type="evidence" value="ECO:0007669"/>
    <property type="project" value="TreeGrafter"/>
</dbReference>
<dbReference type="GO" id="GO:0031505">
    <property type="term" value="P:fungal-type cell wall organization"/>
    <property type="evidence" value="ECO:0007669"/>
    <property type="project" value="TreeGrafter"/>
</dbReference>
<dbReference type="GO" id="GO:0032185">
    <property type="term" value="P:septin cytoskeleton organization"/>
    <property type="evidence" value="ECO:0007669"/>
    <property type="project" value="TreeGrafter"/>
</dbReference>
<proteinExistence type="predicted"/>
<reference evidence="5" key="1">
    <citation type="submission" date="2020-03" db="EMBL/GenBank/DDBJ databases">
        <authorList>
            <person name="He L."/>
        </authorList>
    </citation>
    <scope>NUCLEOTIDE SEQUENCE</scope>
    <source>
        <strain evidence="5">CkLH20</strain>
    </source>
</reference>
<evidence type="ECO:0000256" key="1">
    <source>
        <dbReference type="SAM" id="Phobius"/>
    </source>
</evidence>
<feature type="chain" id="PRO_5040305741" description="Amidase domain-containing protein" evidence="2">
    <location>
        <begin position="22"/>
        <end position="931"/>
    </location>
</feature>
<dbReference type="PANTHER" id="PTHR36414:SF1">
    <property type="entry name" value="PROTEIN SUR7"/>
    <property type="match status" value="1"/>
</dbReference>
<feature type="transmembrane region" description="Helical" evidence="1">
    <location>
        <begin position="687"/>
        <end position="712"/>
    </location>
</feature>
<dbReference type="AlphaFoldDB" id="A0A9P6IAS2"/>
<dbReference type="InterPro" id="IPR023631">
    <property type="entry name" value="Amidase_dom"/>
</dbReference>
<feature type="transmembrane region" description="Helical" evidence="1">
    <location>
        <begin position="799"/>
        <end position="818"/>
    </location>
</feature>
<dbReference type="InterPro" id="IPR009571">
    <property type="entry name" value="SUR7/Rim9-like_fungi"/>
</dbReference>
<comment type="caution">
    <text evidence="5">The sequence shown here is derived from an EMBL/GenBank/DDBJ whole genome shotgun (WGS) entry which is preliminary data.</text>
</comment>
<feature type="transmembrane region" description="Helical" evidence="1">
    <location>
        <begin position="870"/>
        <end position="894"/>
    </location>
</feature>
<dbReference type="InterPro" id="IPR036928">
    <property type="entry name" value="AS_sf"/>
</dbReference>
<dbReference type="InterPro" id="IPR058329">
    <property type="entry name" value="Arp1_N"/>
</dbReference>
<keyword evidence="1" id="KW-0472">Membrane</keyword>
<dbReference type="PANTHER" id="PTHR36414">
    <property type="entry name" value="PROTEIN SUR7"/>
    <property type="match status" value="1"/>
</dbReference>
<dbReference type="Pfam" id="PF26053">
    <property type="entry name" value="DUF8016"/>
    <property type="match status" value="1"/>
</dbReference>
<keyword evidence="1" id="KW-1133">Transmembrane helix</keyword>
<dbReference type="Pfam" id="PF06687">
    <property type="entry name" value="SUR7"/>
    <property type="match status" value="1"/>
</dbReference>
<gene>
    <name evidence="5" type="ORF">CkaCkLH20_07466</name>
</gene>
<feature type="transmembrane region" description="Helical" evidence="1">
    <location>
        <begin position="824"/>
        <end position="849"/>
    </location>
</feature>
<dbReference type="Pfam" id="PF01425">
    <property type="entry name" value="Amidase"/>
    <property type="match status" value="1"/>
</dbReference>
<dbReference type="GO" id="GO:0006897">
    <property type="term" value="P:endocytosis"/>
    <property type="evidence" value="ECO:0007669"/>
    <property type="project" value="TreeGrafter"/>
</dbReference>
<evidence type="ECO:0000259" key="3">
    <source>
        <dbReference type="Pfam" id="PF01425"/>
    </source>
</evidence>
<dbReference type="Proteomes" id="UP000781932">
    <property type="component" value="Unassembled WGS sequence"/>
</dbReference>
<dbReference type="GeneID" id="62163257"/>
<dbReference type="GO" id="GO:0005938">
    <property type="term" value="C:cell cortex"/>
    <property type="evidence" value="ECO:0007669"/>
    <property type="project" value="TreeGrafter"/>
</dbReference>
<keyword evidence="1" id="KW-0812">Transmembrane</keyword>
<keyword evidence="6" id="KW-1185">Reference proteome</keyword>